<dbReference type="OrthoDB" id="8595161at2"/>
<proteinExistence type="predicted"/>
<dbReference type="EMBL" id="CP000447">
    <property type="protein sequence ID" value="ABI70179.1"/>
    <property type="molecule type" value="Genomic_DNA"/>
</dbReference>
<dbReference type="GeneID" id="41835685"/>
<sequence length="100" mass="10393">MKLKAAFMFLSPDASHEKSVVSTPSVELTVIATRNYDDAVSVATELADLGIKSIELCGGFGHIGTARIANAVEGKATVGVVRFDIHPGLDGASGDSIFTK</sequence>
<dbReference type="InterPro" id="IPR045441">
    <property type="entry name" value="DUF6506"/>
</dbReference>
<evidence type="ECO:0000313" key="1">
    <source>
        <dbReference type="EMBL" id="ABI70179.1"/>
    </source>
</evidence>
<dbReference type="HOGENOM" id="CLU_148741_0_0_6"/>
<dbReference type="Proteomes" id="UP000000684">
    <property type="component" value="Chromosome"/>
</dbReference>
<reference evidence="1 2" key="1">
    <citation type="submission" date="2006-08" db="EMBL/GenBank/DDBJ databases">
        <title>Complete sequence of Shewanella frigidimarina NCIMB 400.</title>
        <authorList>
            <consortium name="US DOE Joint Genome Institute"/>
            <person name="Copeland A."/>
            <person name="Lucas S."/>
            <person name="Lapidus A."/>
            <person name="Barry K."/>
            <person name="Detter J.C."/>
            <person name="Glavina del Rio T."/>
            <person name="Hammon N."/>
            <person name="Israni S."/>
            <person name="Dalin E."/>
            <person name="Tice H."/>
            <person name="Pitluck S."/>
            <person name="Fredrickson J.K."/>
            <person name="Kolker E."/>
            <person name="McCuel L.A."/>
            <person name="DiChristina T."/>
            <person name="Nealson K.H."/>
            <person name="Newman D."/>
            <person name="Tiedje J.M."/>
            <person name="Zhou J."/>
            <person name="Romine M.F."/>
            <person name="Culley D.E."/>
            <person name="Serres M."/>
            <person name="Chertkov O."/>
            <person name="Brettin T."/>
            <person name="Bruce D."/>
            <person name="Han C."/>
            <person name="Tapia R."/>
            <person name="Gilna P."/>
            <person name="Schmutz J."/>
            <person name="Larimer F."/>
            <person name="Land M."/>
            <person name="Hauser L."/>
            <person name="Kyrpides N."/>
            <person name="Mikhailova N."/>
            <person name="Richardson P."/>
        </authorList>
    </citation>
    <scope>NUCLEOTIDE SEQUENCE [LARGE SCALE GENOMIC DNA]</scope>
    <source>
        <strain evidence="1 2">NCIMB 400</strain>
    </source>
</reference>
<dbReference type="AlphaFoldDB" id="Q088Y6"/>
<dbReference type="eggNOG" id="ENOG5032SVP">
    <property type="taxonomic scope" value="Bacteria"/>
</dbReference>
<organism evidence="1 2">
    <name type="scientific">Shewanella frigidimarina (strain NCIMB 400)</name>
    <dbReference type="NCBI Taxonomy" id="318167"/>
    <lineage>
        <taxon>Bacteria</taxon>
        <taxon>Pseudomonadati</taxon>
        <taxon>Pseudomonadota</taxon>
        <taxon>Gammaproteobacteria</taxon>
        <taxon>Alteromonadales</taxon>
        <taxon>Shewanellaceae</taxon>
        <taxon>Shewanella</taxon>
    </lineage>
</organism>
<keyword evidence="2" id="KW-1185">Reference proteome</keyword>
<accession>Q088Y6</accession>
<protein>
    <submittedName>
        <fullName evidence="1">Uncharacterized protein</fullName>
    </submittedName>
</protein>
<dbReference type="RefSeq" id="WP_011635806.1">
    <property type="nucleotide sequence ID" value="NC_008345.1"/>
</dbReference>
<gene>
    <name evidence="1" type="ordered locus">Sfri_0316</name>
</gene>
<dbReference type="Pfam" id="PF20116">
    <property type="entry name" value="DUF6506"/>
    <property type="match status" value="1"/>
</dbReference>
<dbReference type="KEGG" id="sfr:Sfri_0316"/>
<evidence type="ECO:0000313" key="2">
    <source>
        <dbReference type="Proteomes" id="UP000000684"/>
    </source>
</evidence>
<name>Q088Y6_SHEFN</name>
<dbReference type="STRING" id="318167.Sfri_0316"/>